<sequence length="385" mass="40719">MPRPPGAPLTNPRGQAAPRVTMALQLEALRPGLQAEAFDLSVPQGETVTAYGTDTAVLSGILDLIAGFSPSMGGRVLVCGTDITSRPAGQRGVTLISTRDPLFPHLDVQSNIVFALRAQGQKHAEADAGAGRMMSLLGLDGLGKAAPRSLSPEQTLRVMLARALVTSPAVLLLDNPFAALDPQAARRMASLLSKLTRARDLSILQSVPSKEDALRAGGSIAFFQSQTLLQSGPAADLYDRPAGVEVATLFGEANCLTGQVLDIGDDIARIQLACGGVVEALASESELAEGQACLVCVRPDRISPFFGTQSLGLEDEDMPPVRGALTETVHLGDHIRMRVRCPEGTEIELRRPPLQTQKLPRPGSPVQLAWPAGHATAFPLRPDLY</sequence>
<evidence type="ECO:0000313" key="7">
    <source>
        <dbReference type="EMBL" id="MBF0870495.1"/>
    </source>
</evidence>
<dbReference type="GO" id="GO:0016887">
    <property type="term" value="F:ATP hydrolysis activity"/>
    <property type="evidence" value="ECO:0007669"/>
    <property type="project" value="InterPro"/>
</dbReference>
<comment type="caution">
    <text evidence="7">The sequence shown here is derived from an EMBL/GenBank/DDBJ whole genome shotgun (WGS) entry which is preliminary data.</text>
</comment>
<dbReference type="GO" id="GO:0043190">
    <property type="term" value="C:ATP-binding cassette (ABC) transporter complex"/>
    <property type="evidence" value="ECO:0007669"/>
    <property type="project" value="InterPro"/>
</dbReference>
<dbReference type="SUPFAM" id="SSF52540">
    <property type="entry name" value="P-loop containing nucleoside triphosphate hydrolases"/>
    <property type="match status" value="1"/>
</dbReference>
<reference evidence="7" key="2">
    <citation type="submission" date="2020-11" db="EMBL/GenBank/DDBJ databases">
        <title>Description of novel Gluconobacter species.</title>
        <authorList>
            <person name="Cleenwerck I."/>
            <person name="Cnockaert M."/>
            <person name="Borremans W."/>
            <person name="Wieme A.D."/>
            <person name="De Vuyst L."/>
            <person name="Vandamme P."/>
        </authorList>
    </citation>
    <scope>NUCLEOTIDE SEQUENCE</scope>
    <source>
        <strain evidence="7">R71697</strain>
    </source>
</reference>
<accession>A0A9Q2IQH6</accession>
<dbReference type="Proteomes" id="UP000661006">
    <property type="component" value="Unassembled WGS sequence"/>
</dbReference>
<keyword evidence="2" id="KW-1003">Cell membrane</keyword>
<gene>
    <name evidence="7" type="ORF">HKD32_06440</name>
</gene>
<keyword evidence="1" id="KW-0813">Transport</keyword>
<evidence type="ECO:0000256" key="3">
    <source>
        <dbReference type="ARBA" id="ARBA00022519"/>
    </source>
</evidence>
<dbReference type="PANTHER" id="PTHR42781:SF1">
    <property type="entry name" value="THIAMINE IMPORT ATP-BINDING PROTEIN THIQ"/>
    <property type="match status" value="1"/>
</dbReference>
<dbReference type="GO" id="GO:0022857">
    <property type="term" value="F:transmembrane transporter activity"/>
    <property type="evidence" value="ECO:0007669"/>
    <property type="project" value="InterPro"/>
</dbReference>
<feature type="domain" description="ABC transporter" evidence="6">
    <location>
        <begin position="20"/>
        <end position="250"/>
    </location>
</feature>
<protein>
    <submittedName>
        <fullName evidence="7">ABC transporter ATP-binding protein</fullName>
    </submittedName>
</protein>
<keyword evidence="4" id="KW-1278">Translocase</keyword>
<organism evidence="7 8">
    <name type="scientific">Gluconobacter japonicus</name>
    <dbReference type="NCBI Taxonomy" id="376620"/>
    <lineage>
        <taxon>Bacteria</taxon>
        <taxon>Pseudomonadati</taxon>
        <taxon>Pseudomonadota</taxon>
        <taxon>Alphaproteobacteria</taxon>
        <taxon>Acetobacterales</taxon>
        <taxon>Acetobacteraceae</taxon>
        <taxon>Gluconobacter</taxon>
    </lineage>
</organism>
<keyword evidence="3" id="KW-0997">Cell inner membrane</keyword>
<keyword evidence="7" id="KW-0547">Nucleotide-binding</keyword>
<dbReference type="InterPro" id="IPR013611">
    <property type="entry name" value="Transp-assoc_OB_typ2"/>
</dbReference>
<evidence type="ECO:0000313" key="8">
    <source>
        <dbReference type="Proteomes" id="UP000661006"/>
    </source>
</evidence>
<evidence type="ECO:0000256" key="4">
    <source>
        <dbReference type="ARBA" id="ARBA00022967"/>
    </source>
</evidence>
<dbReference type="InterPro" id="IPR027417">
    <property type="entry name" value="P-loop_NTPase"/>
</dbReference>
<evidence type="ECO:0000259" key="6">
    <source>
        <dbReference type="PROSITE" id="PS50893"/>
    </source>
</evidence>
<proteinExistence type="predicted"/>
<dbReference type="Pfam" id="PF08402">
    <property type="entry name" value="TOBE_2"/>
    <property type="match status" value="1"/>
</dbReference>
<dbReference type="GeneID" id="81474327"/>
<keyword evidence="5" id="KW-0472">Membrane</keyword>
<dbReference type="Pfam" id="PF00005">
    <property type="entry name" value="ABC_tran"/>
    <property type="match status" value="1"/>
</dbReference>
<dbReference type="GO" id="GO:0005524">
    <property type="term" value="F:ATP binding"/>
    <property type="evidence" value="ECO:0007669"/>
    <property type="project" value="UniProtKB-KW"/>
</dbReference>
<reference evidence="7" key="1">
    <citation type="submission" date="2020-04" db="EMBL/GenBank/DDBJ databases">
        <authorList>
            <person name="Sombolestani A."/>
        </authorList>
    </citation>
    <scope>NUCLEOTIDE SEQUENCE</scope>
    <source>
        <strain evidence="7">R71697</strain>
    </source>
</reference>
<dbReference type="InterPro" id="IPR003439">
    <property type="entry name" value="ABC_transporter-like_ATP-bd"/>
</dbReference>
<dbReference type="RefSeq" id="WP_061929519.1">
    <property type="nucleotide sequence ID" value="NZ_JABCQN010000002.1"/>
</dbReference>
<dbReference type="EMBL" id="JABCQN010000002">
    <property type="protein sequence ID" value="MBF0870495.1"/>
    <property type="molecule type" value="Genomic_DNA"/>
</dbReference>
<dbReference type="PROSITE" id="PS50893">
    <property type="entry name" value="ABC_TRANSPORTER_2"/>
    <property type="match status" value="1"/>
</dbReference>
<dbReference type="InterPro" id="IPR008995">
    <property type="entry name" value="Mo/tungstate-bd_C_term_dom"/>
</dbReference>
<evidence type="ECO:0000256" key="2">
    <source>
        <dbReference type="ARBA" id="ARBA00022475"/>
    </source>
</evidence>
<dbReference type="SUPFAM" id="SSF50331">
    <property type="entry name" value="MOP-like"/>
    <property type="match status" value="1"/>
</dbReference>
<dbReference type="Gene3D" id="3.40.50.300">
    <property type="entry name" value="P-loop containing nucleotide triphosphate hydrolases"/>
    <property type="match status" value="1"/>
</dbReference>
<dbReference type="AlphaFoldDB" id="A0A9Q2IQH6"/>
<dbReference type="Gene3D" id="2.40.50.100">
    <property type="match status" value="1"/>
</dbReference>
<evidence type="ECO:0000256" key="1">
    <source>
        <dbReference type="ARBA" id="ARBA00022448"/>
    </source>
</evidence>
<keyword evidence="7" id="KW-0067">ATP-binding</keyword>
<dbReference type="InterPro" id="IPR050093">
    <property type="entry name" value="ABC_SmlMolc_Importer"/>
</dbReference>
<evidence type="ECO:0000256" key="5">
    <source>
        <dbReference type="ARBA" id="ARBA00023136"/>
    </source>
</evidence>
<dbReference type="PANTHER" id="PTHR42781">
    <property type="entry name" value="SPERMIDINE/PUTRESCINE IMPORT ATP-BINDING PROTEIN POTA"/>
    <property type="match status" value="1"/>
</dbReference>
<name>A0A9Q2IQH6_GLUJA</name>